<dbReference type="GO" id="GO:0006487">
    <property type="term" value="P:protein N-linked glycosylation"/>
    <property type="evidence" value="ECO:0007669"/>
    <property type="project" value="TreeGrafter"/>
</dbReference>
<keyword evidence="1" id="KW-1133">Transmembrane helix</keyword>
<dbReference type="InterPro" id="IPR021100">
    <property type="entry name" value="N-glycosylation_EOS1"/>
</dbReference>
<reference evidence="2 3" key="1">
    <citation type="submission" date="2017-11" db="EMBL/GenBank/DDBJ databases">
        <authorList>
            <person name="Kracher B."/>
        </authorList>
    </citation>
    <scope>NUCLEOTIDE SEQUENCE [LARGE SCALE GENOMIC DNA]</scope>
    <source>
        <strain evidence="2 3">RACE1</strain>
    </source>
</reference>
<dbReference type="VEuPathDB" id="FungiDB:BLGHR1_16107"/>
<evidence type="ECO:0000256" key="1">
    <source>
        <dbReference type="SAM" id="Phobius"/>
    </source>
</evidence>
<keyword evidence="1" id="KW-0472">Membrane</keyword>
<dbReference type="Proteomes" id="UP000275772">
    <property type="component" value="Unassembled WGS sequence"/>
</dbReference>
<dbReference type="EMBL" id="UNSH01000074">
    <property type="protein sequence ID" value="SZF05306.1"/>
    <property type="molecule type" value="Genomic_DNA"/>
</dbReference>
<accession>A0A383UZX3</accession>
<dbReference type="Pfam" id="PF12326">
    <property type="entry name" value="EOS1"/>
    <property type="match status" value="1"/>
</dbReference>
<feature type="transmembrane region" description="Helical" evidence="1">
    <location>
        <begin position="47"/>
        <end position="67"/>
    </location>
</feature>
<organism evidence="2 3">
    <name type="scientific">Blumeria hordei</name>
    <name type="common">Barley powdery mildew</name>
    <name type="synonym">Blumeria graminis f. sp. hordei</name>
    <dbReference type="NCBI Taxonomy" id="2867405"/>
    <lineage>
        <taxon>Eukaryota</taxon>
        <taxon>Fungi</taxon>
        <taxon>Dikarya</taxon>
        <taxon>Ascomycota</taxon>
        <taxon>Pezizomycotina</taxon>
        <taxon>Leotiomycetes</taxon>
        <taxon>Erysiphales</taxon>
        <taxon>Erysiphaceae</taxon>
        <taxon>Blumeria</taxon>
    </lineage>
</organism>
<dbReference type="PANTHER" id="PTHR28147">
    <property type="entry name" value="N-GLYCOSYLATION PROTEIN EOS1"/>
    <property type="match status" value="1"/>
</dbReference>
<dbReference type="GO" id="GO:0005789">
    <property type="term" value="C:endoplasmic reticulum membrane"/>
    <property type="evidence" value="ECO:0007669"/>
    <property type="project" value="InterPro"/>
</dbReference>
<dbReference type="GO" id="GO:0034599">
    <property type="term" value="P:cellular response to oxidative stress"/>
    <property type="evidence" value="ECO:0007669"/>
    <property type="project" value="InterPro"/>
</dbReference>
<gene>
    <name evidence="2" type="ORF">BLGHR1_16107</name>
</gene>
<sequence length="134" mass="14895">MDCLMSRWLLNYTPQATLIRLSTVNCINIYMINWSLRLSGAYLDPSLLLIAWIINATILTLLSCMIIPRLAIVKQTSDLISIFSATSFISLMSLLFQLHLTGESDNPISLRSVDNIRTLGTGCGESQCLMSYGT</sequence>
<dbReference type="AlphaFoldDB" id="A0A383UZX3"/>
<evidence type="ECO:0000313" key="2">
    <source>
        <dbReference type="EMBL" id="SZF05306.1"/>
    </source>
</evidence>
<feature type="transmembrane region" description="Helical" evidence="1">
    <location>
        <begin position="79"/>
        <end position="100"/>
    </location>
</feature>
<dbReference type="PANTHER" id="PTHR28147:SF1">
    <property type="entry name" value="N-GLYCOSYLATION PROTEIN EOS1"/>
    <property type="match status" value="1"/>
</dbReference>
<keyword evidence="1" id="KW-0812">Transmembrane</keyword>
<proteinExistence type="predicted"/>
<evidence type="ECO:0000313" key="3">
    <source>
        <dbReference type="Proteomes" id="UP000275772"/>
    </source>
</evidence>
<name>A0A383UZX3_BLUHO</name>
<protein>
    <submittedName>
        <fullName evidence="2">Uncharacterized protein</fullName>
    </submittedName>
</protein>